<keyword evidence="6" id="KW-0175">Coiled coil</keyword>
<evidence type="ECO:0000256" key="2">
    <source>
        <dbReference type="ARBA" id="ARBA00022452"/>
    </source>
</evidence>
<gene>
    <name evidence="8" type="ORF">GXW74_20590</name>
</gene>
<feature type="coiled-coil region" evidence="6">
    <location>
        <begin position="177"/>
        <end position="204"/>
    </location>
</feature>
<evidence type="ECO:0000256" key="1">
    <source>
        <dbReference type="ARBA" id="ARBA00004442"/>
    </source>
</evidence>
<feature type="chain" id="PRO_5040747996" evidence="7">
    <location>
        <begin position="21"/>
        <end position="396"/>
    </location>
</feature>
<dbReference type="PANTHER" id="PTHR30026">
    <property type="entry name" value="OUTER MEMBRANE PROTEIN TOLC"/>
    <property type="match status" value="1"/>
</dbReference>
<evidence type="ECO:0000256" key="5">
    <source>
        <dbReference type="ARBA" id="ARBA00023237"/>
    </source>
</evidence>
<dbReference type="Proteomes" id="UP001138709">
    <property type="component" value="Unassembled WGS sequence"/>
</dbReference>
<protein>
    <submittedName>
        <fullName evidence="8">TolC family protein</fullName>
    </submittedName>
</protein>
<sequence length="396" mass="42289">MLIRLVLTVILTGGAVAAQANPLRDAFEAAAGLSPELRTLEVQRGAIDARLRGANALTPGAPSVGLGYTTDRFTQNRGFREAEVEVGVPVWLPGQSRAQRGLADAEGTRLAAQIAARRLLIAGEVRDAYWAWAVADAALAAARARASSTAALTRDVARQARAGQVSRAEELLATADARESEGALREAEAAVREAQLAFRALTGRNAAPGWQEVLRDGTAPAEHPRIVAARLGLDVARAGIRIAEVEDRESPEIAAFMRQERDDRDSGWDTRFGVRVRIPLAHPPRNAERRATAQGELTTATAEAGSAERLVAAERDRARAALADARAASRLADQRHAALAEAASLGERAFREGQATLAETLRVRTIVTAADADRRRAQVALRQAISRYNQAIGVEP</sequence>
<evidence type="ECO:0000313" key="9">
    <source>
        <dbReference type="Proteomes" id="UP001138709"/>
    </source>
</evidence>
<keyword evidence="7" id="KW-0732">Signal</keyword>
<evidence type="ECO:0000256" key="6">
    <source>
        <dbReference type="SAM" id="Coils"/>
    </source>
</evidence>
<keyword evidence="9" id="KW-1185">Reference proteome</keyword>
<evidence type="ECO:0000256" key="7">
    <source>
        <dbReference type="SAM" id="SignalP"/>
    </source>
</evidence>
<dbReference type="GO" id="GO:0009279">
    <property type="term" value="C:cell outer membrane"/>
    <property type="evidence" value="ECO:0007669"/>
    <property type="project" value="UniProtKB-SubCell"/>
</dbReference>
<keyword evidence="5" id="KW-0998">Cell outer membrane</keyword>
<dbReference type="EMBL" id="JAAEDL010000024">
    <property type="protein sequence ID" value="MBR0682902.1"/>
    <property type="molecule type" value="Genomic_DNA"/>
</dbReference>
<evidence type="ECO:0000256" key="4">
    <source>
        <dbReference type="ARBA" id="ARBA00023136"/>
    </source>
</evidence>
<dbReference type="InterPro" id="IPR051906">
    <property type="entry name" value="TolC-like"/>
</dbReference>
<dbReference type="SUPFAM" id="SSF56954">
    <property type="entry name" value="Outer membrane efflux proteins (OEP)"/>
    <property type="match status" value="1"/>
</dbReference>
<reference evidence="8" key="1">
    <citation type="submission" date="2020-01" db="EMBL/GenBank/DDBJ databases">
        <authorList>
            <person name="Rat A."/>
        </authorList>
    </citation>
    <scope>NUCLEOTIDE SEQUENCE</scope>
    <source>
        <strain evidence="8">LMG 31228</strain>
    </source>
</reference>
<comment type="caution">
    <text evidence="8">The sequence shown here is derived from an EMBL/GenBank/DDBJ whole genome shotgun (WGS) entry which is preliminary data.</text>
</comment>
<dbReference type="GO" id="GO:0015562">
    <property type="term" value="F:efflux transmembrane transporter activity"/>
    <property type="evidence" value="ECO:0007669"/>
    <property type="project" value="InterPro"/>
</dbReference>
<evidence type="ECO:0000256" key="3">
    <source>
        <dbReference type="ARBA" id="ARBA00022692"/>
    </source>
</evidence>
<keyword evidence="4" id="KW-0472">Membrane</keyword>
<dbReference type="GO" id="GO:1990281">
    <property type="term" value="C:efflux pump complex"/>
    <property type="evidence" value="ECO:0007669"/>
    <property type="project" value="TreeGrafter"/>
</dbReference>
<keyword evidence="2" id="KW-1134">Transmembrane beta strand</keyword>
<dbReference type="RefSeq" id="WP_211848440.1">
    <property type="nucleotide sequence ID" value="NZ_JAAEDL010000024.1"/>
</dbReference>
<name>A0A9X9XGR6_9PROT</name>
<reference evidence="8" key="2">
    <citation type="journal article" date="2021" name="Syst. Appl. Microbiol.">
        <title>Roseomonas hellenica sp. nov., isolated from roots of wild-growing Alkanna tinctoria.</title>
        <authorList>
            <person name="Rat A."/>
            <person name="Naranjo H.D."/>
            <person name="Lebbe L."/>
            <person name="Cnockaert M."/>
            <person name="Krigas N."/>
            <person name="Grigoriadou K."/>
            <person name="Maloupa E."/>
            <person name="Willems A."/>
        </authorList>
    </citation>
    <scope>NUCLEOTIDE SEQUENCE</scope>
    <source>
        <strain evidence="8">LMG 31228</strain>
    </source>
</reference>
<organism evidence="8 9">
    <name type="scientific">Neoroseomonas eburnea</name>
    <dbReference type="NCBI Taxonomy" id="1346889"/>
    <lineage>
        <taxon>Bacteria</taxon>
        <taxon>Pseudomonadati</taxon>
        <taxon>Pseudomonadota</taxon>
        <taxon>Alphaproteobacteria</taxon>
        <taxon>Acetobacterales</taxon>
        <taxon>Acetobacteraceae</taxon>
        <taxon>Neoroseomonas</taxon>
    </lineage>
</organism>
<dbReference type="Gene3D" id="1.20.1600.10">
    <property type="entry name" value="Outer membrane efflux proteins (OEP)"/>
    <property type="match status" value="1"/>
</dbReference>
<dbReference type="GO" id="GO:0015288">
    <property type="term" value="F:porin activity"/>
    <property type="evidence" value="ECO:0007669"/>
    <property type="project" value="TreeGrafter"/>
</dbReference>
<accession>A0A9X9XGR6</accession>
<keyword evidence="3" id="KW-0812">Transmembrane</keyword>
<evidence type="ECO:0000313" key="8">
    <source>
        <dbReference type="EMBL" id="MBR0682902.1"/>
    </source>
</evidence>
<dbReference type="PANTHER" id="PTHR30026:SF21">
    <property type="entry name" value="SLR1270 PROTEIN"/>
    <property type="match status" value="1"/>
</dbReference>
<proteinExistence type="predicted"/>
<comment type="subcellular location">
    <subcellularLocation>
        <location evidence="1">Cell outer membrane</location>
    </subcellularLocation>
</comment>
<dbReference type="AlphaFoldDB" id="A0A9X9XGR6"/>
<feature type="signal peptide" evidence="7">
    <location>
        <begin position="1"/>
        <end position="20"/>
    </location>
</feature>